<dbReference type="Proteomes" id="UP001603857">
    <property type="component" value="Unassembled WGS sequence"/>
</dbReference>
<gene>
    <name evidence="1" type="ORF">Fmac_022126</name>
</gene>
<keyword evidence="2" id="KW-1185">Reference proteome</keyword>
<reference evidence="1 2" key="1">
    <citation type="submission" date="2024-08" db="EMBL/GenBank/DDBJ databases">
        <title>Insights into the chromosomal genome structure of Flemingia macrophylla.</title>
        <authorList>
            <person name="Ding Y."/>
            <person name="Zhao Y."/>
            <person name="Bi W."/>
            <person name="Wu M."/>
            <person name="Zhao G."/>
            <person name="Gong Y."/>
            <person name="Li W."/>
            <person name="Zhang P."/>
        </authorList>
    </citation>
    <scope>NUCLEOTIDE SEQUENCE [LARGE SCALE GENOMIC DNA]</scope>
    <source>
        <strain evidence="1">DYQJB</strain>
        <tissue evidence="1">Leaf</tissue>
    </source>
</reference>
<evidence type="ECO:0000313" key="1">
    <source>
        <dbReference type="EMBL" id="KAL2328699.1"/>
    </source>
</evidence>
<dbReference type="AlphaFoldDB" id="A0ABD1LYT7"/>
<sequence length="109" mass="12000">MVAARSMRTLASPIAMSLRTLIPSTSRVCETESAHTGLAGSTAHMRHPPSPPEMPIIGHLQLLKPLIHQAFRDLSLRFGPLKNKPSVTFSMIILLSQFLLEAVTRMEDV</sequence>
<protein>
    <submittedName>
        <fullName evidence="1">Uncharacterized protein</fullName>
    </submittedName>
</protein>
<organism evidence="1 2">
    <name type="scientific">Flemingia macrophylla</name>
    <dbReference type="NCBI Taxonomy" id="520843"/>
    <lineage>
        <taxon>Eukaryota</taxon>
        <taxon>Viridiplantae</taxon>
        <taxon>Streptophyta</taxon>
        <taxon>Embryophyta</taxon>
        <taxon>Tracheophyta</taxon>
        <taxon>Spermatophyta</taxon>
        <taxon>Magnoliopsida</taxon>
        <taxon>eudicotyledons</taxon>
        <taxon>Gunneridae</taxon>
        <taxon>Pentapetalae</taxon>
        <taxon>rosids</taxon>
        <taxon>fabids</taxon>
        <taxon>Fabales</taxon>
        <taxon>Fabaceae</taxon>
        <taxon>Papilionoideae</taxon>
        <taxon>50 kb inversion clade</taxon>
        <taxon>NPAAA clade</taxon>
        <taxon>indigoferoid/millettioid clade</taxon>
        <taxon>Phaseoleae</taxon>
        <taxon>Flemingia</taxon>
    </lineage>
</organism>
<evidence type="ECO:0000313" key="2">
    <source>
        <dbReference type="Proteomes" id="UP001603857"/>
    </source>
</evidence>
<proteinExistence type="predicted"/>
<dbReference type="EMBL" id="JBGMDY010000007">
    <property type="protein sequence ID" value="KAL2328699.1"/>
    <property type="molecule type" value="Genomic_DNA"/>
</dbReference>
<comment type="caution">
    <text evidence="1">The sequence shown here is derived from an EMBL/GenBank/DDBJ whole genome shotgun (WGS) entry which is preliminary data.</text>
</comment>
<name>A0ABD1LYT7_9FABA</name>
<accession>A0ABD1LYT7</accession>